<evidence type="ECO:0000256" key="6">
    <source>
        <dbReference type="ARBA" id="ARBA00023136"/>
    </source>
</evidence>
<evidence type="ECO:0000256" key="10">
    <source>
        <dbReference type="RuleBase" id="RU000688"/>
    </source>
</evidence>
<dbReference type="PROSITE" id="PS50262">
    <property type="entry name" value="G_PROTEIN_RECEP_F1_2"/>
    <property type="match status" value="1"/>
</dbReference>
<dbReference type="InterPro" id="IPR017452">
    <property type="entry name" value="GPCR_Rhodpsn_7TM"/>
</dbReference>
<keyword evidence="8" id="KW-0325">Glycoprotein</keyword>
<evidence type="ECO:0000256" key="9">
    <source>
        <dbReference type="ARBA" id="ARBA00023224"/>
    </source>
</evidence>
<dbReference type="SUPFAM" id="SSF81321">
    <property type="entry name" value="Family A G protein-coupled receptor-like"/>
    <property type="match status" value="1"/>
</dbReference>
<keyword evidence="6 11" id="KW-0472">Membrane</keyword>
<feature type="transmembrane region" description="Helical" evidence="11">
    <location>
        <begin position="198"/>
        <end position="226"/>
    </location>
</feature>
<feature type="transmembrane region" description="Helical" evidence="11">
    <location>
        <begin position="141"/>
        <end position="163"/>
    </location>
</feature>
<dbReference type="InterPro" id="IPR000725">
    <property type="entry name" value="Olfact_rcpt"/>
</dbReference>
<dbReference type="GO" id="GO:0005886">
    <property type="term" value="C:plasma membrane"/>
    <property type="evidence" value="ECO:0007669"/>
    <property type="project" value="UniProtKB-SubCell"/>
</dbReference>
<dbReference type="GO" id="GO:0004930">
    <property type="term" value="F:G protein-coupled receptor activity"/>
    <property type="evidence" value="ECO:0007669"/>
    <property type="project" value="UniProtKB-KW"/>
</dbReference>
<accession>A0A7L3KM60</accession>
<protein>
    <recommendedName>
        <fullName evidence="11">Olfactory receptor</fullName>
    </recommendedName>
</protein>
<keyword evidence="4 11" id="KW-1133">Transmembrane helix</keyword>
<evidence type="ECO:0000256" key="11">
    <source>
        <dbReference type="RuleBase" id="RU363047"/>
    </source>
</evidence>
<feature type="transmembrane region" description="Helical" evidence="11">
    <location>
        <begin position="273"/>
        <end position="293"/>
    </location>
</feature>
<dbReference type="Pfam" id="PF13853">
    <property type="entry name" value="7tm_4"/>
    <property type="match status" value="1"/>
</dbReference>
<dbReference type="InterPro" id="IPR000276">
    <property type="entry name" value="GPCR_Rhodpsn"/>
</dbReference>
<organism evidence="13 14">
    <name type="scientific">Drymodes brunneopygia</name>
    <dbReference type="NCBI Taxonomy" id="626378"/>
    <lineage>
        <taxon>Eukaryota</taxon>
        <taxon>Metazoa</taxon>
        <taxon>Chordata</taxon>
        <taxon>Craniata</taxon>
        <taxon>Vertebrata</taxon>
        <taxon>Euteleostomi</taxon>
        <taxon>Archelosauria</taxon>
        <taxon>Archosauria</taxon>
        <taxon>Dinosauria</taxon>
        <taxon>Saurischia</taxon>
        <taxon>Theropoda</taxon>
        <taxon>Coelurosauria</taxon>
        <taxon>Aves</taxon>
        <taxon>Neognathae</taxon>
        <taxon>Neoaves</taxon>
        <taxon>Telluraves</taxon>
        <taxon>Australaves</taxon>
        <taxon>Passeriformes</taxon>
        <taxon>Petroicidae</taxon>
        <taxon>Drymodes</taxon>
    </lineage>
</organism>
<dbReference type="GO" id="GO:0004984">
    <property type="term" value="F:olfactory receptor activity"/>
    <property type="evidence" value="ECO:0007669"/>
    <property type="project" value="InterPro"/>
</dbReference>
<keyword evidence="11" id="KW-0552">Olfaction</keyword>
<keyword evidence="5 10" id="KW-0297">G-protein coupled receptor</keyword>
<sequence>KEKMENHTRINEFILVGFKSQPGSQLLLSVLFSAMYIVTVLGNVCMILVIRMDSNLHTPMYFFLENLSTLDICYSSVITPRAMLAFLLGRRSISYHGCASQMFFFSLFGTTEAFFLAAMAYDRFTAVCNPLLYHVIMSKRLCVLLVMGSYLSGCINCSIQTGFTFSLSFCGRREINHFFCEVAAVIHASCSDTFINELVMLAVCGSIIVGTALVVFISYGYIIITVIQMPSAESRHRAFSTCSSHMMTICLFFGTVFFMYAQPRAKSSPDKSSTISIFYIHVIPMLNPFIYTLRNKEVKGSLKKLLKRKGFL</sequence>
<feature type="transmembrane region" description="Helical" evidence="11">
    <location>
        <begin position="26"/>
        <end position="50"/>
    </location>
</feature>
<evidence type="ECO:0000256" key="4">
    <source>
        <dbReference type="ARBA" id="ARBA00022989"/>
    </source>
</evidence>
<feature type="non-terminal residue" evidence="13">
    <location>
        <position position="312"/>
    </location>
</feature>
<evidence type="ECO:0000313" key="13">
    <source>
        <dbReference type="EMBL" id="NXU42448.1"/>
    </source>
</evidence>
<evidence type="ECO:0000256" key="5">
    <source>
        <dbReference type="ARBA" id="ARBA00023040"/>
    </source>
</evidence>
<proteinExistence type="inferred from homology"/>
<dbReference type="FunFam" id="1.20.1070.10:FF:000003">
    <property type="entry name" value="Olfactory receptor"/>
    <property type="match status" value="1"/>
</dbReference>
<comment type="similarity">
    <text evidence="10">Belongs to the G-protein coupled receptor 1 family.</text>
</comment>
<dbReference type="Gene3D" id="1.20.1070.10">
    <property type="entry name" value="Rhodopsin 7-helix transmembrane proteins"/>
    <property type="match status" value="1"/>
</dbReference>
<keyword evidence="11" id="KW-0716">Sensory transduction</keyword>
<dbReference type="Proteomes" id="UP000525319">
    <property type="component" value="Unassembled WGS sequence"/>
</dbReference>
<dbReference type="PANTHER" id="PTHR48018">
    <property type="entry name" value="OLFACTORY RECEPTOR"/>
    <property type="match status" value="1"/>
</dbReference>
<comment type="function">
    <text evidence="1">Odorant receptor.</text>
</comment>
<dbReference type="PRINTS" id="PR00245">
    <property type="entry name" value="OLFACTORYR"/>
</dbReference>
<keyword evidence="14" id="KW-1185">Reference proteome</keyword>
<evidence type="ECO:0000259" key="12">
    <source>
        <dbReference type="PROSITE" id="PS50262"/>
    </source>
</evidence>
<dbReference type="PROSITE" id="PS00237">
    <property type="entry name" value="G_PROTEIN_RECEP_F1_1"/>
    <property type="match status" value="1"/>
</dbReference>
<keyword evidence="11" id="KW-1003">Cell membrane</keyword>
<comment type="subcellular location">
    <subcellularLocation>
        <location evidence="11">Cell membrane</location>
        <topology evidence="11">Multi-pass membrane protein</topology>
    </subcellularLocation>
    <subcellularLocation>
        <location evidence="2">Membrane</location>
        <topology evidence="2">Multi-pass membrane protein</topology>
    </subcellularLocation>
</comment>
<dbReference type="OrthoDB" id="9823959at2759"/>
<dbReference type="PRINTS" id="PR00237">
    <property type="entry name" value="GPCRRHODOPSN"/>
</dbReference>
<evidence type="ECO:0000313" key="14">
    <source>
        <dbReference type="Proteomes" id="UP000525319"/>
    </source>
</evidence>
<evidence type="ECO:0000256" key="8">
    <source>
        <dbReference type="ARBA" id="ARBA00023180"/>
    </source>
</evidence>
<gene>
    <name evidence="13" type="primary">Olfr12</name>
    <name evidence="13" type="ORF">DRYBRU_R13246</name>
</gene>
<name>A0A7L3KM60_9PASS</name>
<keyword evidence="7 10" id="KW-0675">Receptor</keyword>
<comment type="caution">
    <text evidence="13">The sequence shown here is derived from an EMBL/GenBank/DDBJ whole genome shotgun (WGS) entry which is preliminary data.</text>
</comment>
<evidence type="ECO:0000256" key="2">
    <source>
        <dbReference type="ARBA" id="ARBA00004141"/>
    </source>
</evidence>
<feature type="transmembrane region" description="Helical" evidence="11">
    <location>
        <begin position="238"/>
        <end position="261"/>
    </location>
</feature>
<evidence type="ECO:0000256" key="1">
    <source>
        <dbReference type="ARBA" id="ARBA00002936"/>
    </source>
</evidence>
<evidence type="ECO:0000256" key="3">
    <source>
        <dbReference type="ARBA" id="ARBA00022692"/>
    </source>
</evidence>
<feature type="transmembrane region" description="Helical" evidence="11">
    <location>
        <begin position="102"/>
        <end position="121"/>
    </location>
</feature>
<feature type="non-terminal residue" evidence="13">
    <location>
        <position position="1"/>
    </location>
</feature>
<dbReference type="AlphaFoldDB" id="A0A7L3KM60"/>
<keyword evidence="3 10" id="KW-0812">Transmembrane</keyword>
<feature type="domain" description="G-protein coupled receptors family 1 profile" evidence="12">
    <location>
        <begin position="42"/>
        <end position="291"/>
    </location>
</feature>
<dbReference type="EMBL" id="VZTZ01035134">
    <property type="protein sequence ID" value="NXU42448.1"/>
    <property type="molecule type" value="Genomic_DNA"/>
</dbReference>
<reference evidence="13 14" key="1">
    <citation type="submission" date="2019-09" db="EMBL/GenBank/DDBJ databases">
        <title>Bird 10,000 Genomes (B10K) Project - Family phase.</title>
        <authorList>
            <person name="Zhang G."/>
        </authorList>
    </citation>
    <scope>NUCLEOTIDE SEQUENCE [LARGE SCALE GENOMIC DNA]</scope>
    <source>
        <strain evidence="13">B10K-DU-030-03</strain>
    </source>
</reference>
<dbReference type="CDD" id="cd15419">
    <property type="entry name" value="7tmA_OR9K2-like"/>
    <property type="match status" value="1"/>
</dbReference>
<evidence type="ECO:0000256" key="7">
    <source>
        <dbReference type="ARBA" id="ARBA00023170"/>
    </source>
</evidence>
<keyword evidence="9 10" id="KW-0807">Transducer</keyword>